<dbReference type="HAMAP" id="MF_00028">
    <property type="entry name" value="CobQ"/>
    <property type="match status" value="1"/>
</dbReference>
<evidence type="ECO:0000256" key="6">
    <source>
        <dbReference type="ARBA" id="ARBA00025166"/>
    </source>
</evidence>
<dbReference type="Pfam" id="PF01656">
    <property type="entry name" value="CbiA"/>
    <property type="match status" value="1"/>
</dbReference>
<feature type="active site" evidence="7">
    <location>
        <position position="428"/>
    </location>
</feature>
<evidence type="ECO:0000256" key="7">
    <source>
        <dbReference type="HAMAP-Rule" id="MF_00028"/>
    </source>
</evidence>
<dbReference type="InterPro" id="IPR033949">
    <property type="entry name" value="CobQ_GATase1"/>
</dbReference>
<evidence type="ECO:0000259" key="9">
    <source>
        <dbReference type="Pfam" id="PF07685"/>
    </source>
</evidence>
<comment type="similarity">
    <text evidence="2 7">Belongs to the CobB/CobQ family. CobQ subfamily.</text>
</comment>
<proteinExistence type="inferred from homology"/>
<evidence type="ECO:0000256" key="1">
    <source>
        <dbReference type="ARBA" id="ARBA00004953"/>
    </source>
</evidence>
<evidence type="ECO:0000256" key="2">
    <source>
        <dbReference type="ARBA" id="ARBA00006205"/>
    </source>
</evidence>
<dbReference type="InterPro" id="IPR002586">
    <property type="entry name" value="CobQ/CobB/MinD/ParA_Nub-bd_dom"/>
</dbReference>
<evidence type="ECO:0000313" key="11">
    <source>
        <dbReference type="Proteomes" id="UP000282971"/>
    </source>
</evidence>
<dbReference type="GO" id="GO:0003824">
    <property type="term" value="F:catalytic activity"/>
    <property type="evidence" value="ECO:0007669"/>
    <property type="project" value="InterPro"/>
</dbReference>
<dbReference type="CDD" id="cd05389">
    <property type="entry name" value="CobQ_N"/>
    <property type="match status" value="1"/>
</dbReference>
<comment type="function">
    <text evidence="6 7">Catalyzes amidations at positions B, D, E, and G on adenosylcobyrinic A,C-diamide. NH(2) groups are provided by glutamine, and one molecule of ATP is hydrogenolyzed for each amidation.</text>
</comment>
<accession>A0A437M585</accession>
<evidence type="ECO:0000259" key="8">
    <source>
        <dbReference type="Pfam" id="PF01656"/>
    </source>
</evidence>
<protein>
    <recommendedName>
        <fullName evidence="3 7">Cobyric acid synthase</fullName>
    </recommendedName>
</protein>
<dbReference type="Pfam" id="PF07685">
    <property type="entry name" value="GATase_3"/>
    <property type="match status" value="1"/>
</dbReference>
<dbReference type="GO" id="GO:0015420">
    <property type="term" value="F:ABC-type vitamin B12 transporter activity"/>
    <property type="evidence" value="ECO:0007669"/>
    <property type="project" value="UniProtKB-UniRule"/>
</dbReference>
<dbReference type="InterPro" id="IPR011698">
    <property type="entry name" value="GATase_3"/>
</dbReference>
<dbReference type="PANTHER" id="PTHR21343">
    <property type="entry name" value="DETHIOBIOTIN SYNTHETASE"/>
    <property type="match status" value="1"/>
</dbReference>
<evidence type="ECO:0000256" key="3">
    <source>
        <dbReference type="ARBA" id="ARBA00019833"/>
    </source>
</evidence>
<dbReference type="RefSeq" id="WP_127740796.1">
    <property type="nucleotide sequence ID" value="NZ_SACN01000001.1"/>
</dbReference>
<evidence type="ECO:0000313" key="10">
    <source>
        <dbReference type="EMBL" id="RVT92812.1"/>
    </source>
</evidence>
<dbReference type="InterPro" id="IPR027417">
    <property type="entry name" value="P-loop_NTPase"/>
</dbReference>
<reference evidence="10 11" key="1">
    <citation type="submission" date="2019-01" db="EMBL/GenBank/DDBJ databases">
        <authorList>
            <person name="Chen W.-M."/>
        </authorList>
    </citation>
    <scope>NUCLEOTIDE SEQUENCE [LARGE SCALE GENOMIC DNA]</scope>
    <source>
        <strain evidence="10 11">CCP-7</strain>
    </source>
</reference>
<dbReference type="InterPro" id="IPR004459">
    <property type="entry name" value="CobQ_synth"/>
</dbReference>
<keyword evidence="11" id="KW-1185">Reference proteome</keyword>
<dbReference type="Gene3D" id="3.40.50.880">
    <property type="match status" value="1"/>
</dbReference>
<dbReference type="NCBIfam" id="TIGR00313">
    <property type="entry name" value="cobQ"/>
    <property type="match status" value="1"/>
</dbReference>
<evidence type="ECO:0000256" key="5">
    <source>
        <dbReference type="ARBA" id="ARBA00022962"/>
    </source>
</evidence>
<dbReference type="InterPro" id="IPR047045">
    <property type="entry name" value="CobQ_N"/>
</dbReference>
<dbReference type="NCBIfam" id="NF001989">
    <property type="entry name" value="PRK00784.1"/>
    <property type="match status" value="1"/>
</dbReference>
<feature type="active site" description="Nucleophile" evidence="7">
    <location>
        <position position="332"/>
    </location>
</feature>
<dbReference type="SUPFAM" id="SSF52317">
    <property type="entry name" value="Class I glutamine amidotransferase-like"/>
    <property type="match status" value="1"/>
</dbReference>
<dbReference type="CDD" id="cd01750">
    <property type="entry name" value="GATase1_CobQ"/>
    <property type="match status" value="1"/>
</dbReference>
<feature type="domain" description="CobQ/CobB/MinD/ParA nucleotide binding" evidence="8">
    <location>
        <begin position="5"/>
        <end position="236"/>
    </location>
</feature>
<comment type="caution">
    <text evidence="10">The sequence shown here is derived from an EMBL/GenBank/DDBJ whole genome shotgun (WGS) entry which is preliminary data.</text>
</comment>
<organism evidence="10 11">
    <name type="scientific">Sphingomonas crocodyli</name>
    <dbReference type="NCBI Taxonomy" id="1979270"/>
    <lineage>
        <taxon>Bacteria</taxon>
        <taxon>Pseudomonadati</taxon>
        <taxon>Pseudomonadota</taxon>
        <taxon>Alphaproteobacteria</taxon>
        <taxon>Sphingomonadales</taxon>
        <taxon>Sphingomonadaceae</taxon>
        <taxon>Sphingomonas</taxon>
    </lineage>
</organism>
<feature type="domain" description="CobB/CobQ-like glutamine amidotransferase" evidence="9">
    <location>
        <begin position="253"/>
        <end position="432"/>
    </location>
</feature>
<keyword evidence="5 7" id="KW-0315">Glutamine amidotransferase</keyword>
<dbReference type="PANTHER" id="PTHR21343:SF1">
    <property type="entry name" value="COBYRIC ACID SYNTHASE"/>
    <property type="match status" value="1"/>
</dbReference>
<dbReference type="SUPFAM" id="SSF52540">
    <property type="entry name" value="P-loop containing nucleoside triphosphate hydrolases"/>
    <property type="match status" value="1"/>
</dbReference>
<dbReference type="GO" id="GO:0009236">
    <property type="term" value="P:cobalamin biosynthetic process"/>
    <property type="evidence" value="ECO:0007669"/>
    <property type="project" value="UniProtKB-UniRule"/>
</dbReference>
<name>A0A437M585_9SPHN</name>
<keyword evidence="4 7" id="KW-0169">Cobalamin biosynthesis</keyword>
<sequence length="484" mass="50504">MPALMLQGTGSDVGKSVLVAGLCRALANRGLSVRPFKPQNMSNNAAVTIDGGEIGRAQALQAVAARTPLHSDMNPVLLKPQADRTSQLIVHGKVRGTLGAANFREARRPLLGEVLASFERLKAQSDIVVVEGAGSPAEINLRAGDIANMGFARAADVPVILVGDIDRGGVIASIVGTKAVIDPEDAAMIRGFIVNKFRGDPALFADGYAAIEARTGWRGFGLVHWLPAAARLPSEDAVILERRHLSGNGRKLIACPILPRIANFDDLDPLRQEPGVELVMVPPGQPIPAEAALIVLPGSKATIADMAALRQQGWDIDILAHRRRGGAVLGLCGGYQMLGRRIADPHGIEGKPGAIDGLGLLDVETVLEPVKALREVAGEALGAAFDGYEMHMGVTGGPDAARPFATLSDNRAEGAQDAAGLVLGSYVHGLLAAPGLRGALLDRIGVAGSMHDHRAIVDAALDEIAATLEAQIDIDGLLDLANRG</sequence>
<gene>
    <name evidence="7" type="primary">cobQ</name>
    <name evidence="10" type="ORF">EOD43_02535</name>
</gene>
<dbReference type="InterPro" id="IPR029062">
    <property type="entry name" value="Class_I_gatase-like"/>
</dbReference>
<dbReference type="Gene3D" id="3.40.50.300">
    <property type="entry name" value="P-loop containing nucleotide triphosphate hydrolases"/>
    <property type="match status" value="1"/>
</dbReference>
<dbReference type="UniPathway" id="UPA00148"/>
<dbReference type="EMBL" id="SACN01000001">
    <property type="protein sequence ID" value="RVT92812.1"/>
    <property type="molecule type" value="Genomic_DNA"/>
</dbReference>
<dbReference type="OrthoDB" id="9808302at2"/>
<dbReference type="AlphaFoldDB" id="A0A437M585"/>
<dbReference type="PROSITE" id="PS51274">
    <property type="entry name" value="GATASE_COBBQ"/>
    <property type="match status" value="1"/>
</dbReference>
<evidence type="ECO:0000256" key="4">
    <source>
        <dbReference type="ARBA" id="ARBA00022573"/>
    </source>
</evidence>
<comment type="pathway">
    <text evidence="1 7">Cofactor biosynthesis; adenosylcobalamin biosynthesis.</text>
</comment>
<dbReference type="Proteomes" id="UP000282971">
    <property type="component" value="Unassembled WGS sequence"/>
</dbReference>